<sequence length="367" mass="40778">MMDPVIKLVAHAQEMSMTIPRRQACMVYGKLNVTLKKGGVQEERDKRVTDGYVHIPEDMPQGRFDFGFTREDADINIETGQSTYELALDTAARRITGQVLFEQDIIAPGFGDWRPLIDFSCGDLVGIRVWGKELVLPVTSITRETTGWRAHVGGQLINDRRKIISENRKILADIDSERRERLTEVTRVSEIAEKATSTAKEADEKAQEADGKAVAAQETAEDALAKWRQQKDELDALQTRQIKELDAQNEALRRLGDLQEPLAGSISDYDALILGPVKITYPARNKIDFELLPGQKFVSGASVLVNARVNAISQYTHSFPIRLTASRPKASGAVGWAENYAEASILVIPTADFSAILAEERAKRDLT</sequence>
<dbReference type="EMBL" id="CP011913">
    <property type="protein sequence ID" value="AKN76177.1"/>
    <property type="molecule type" value="Genomic_DNA"/>
</dbReference>
<dbReference type="Proteomes" id="UP000036185">
    <property type="component" value="Chromosome"/>
</dbReference>
<organism evidence="2 3">
    <name type="scientific">Corynebacterium ulcerans FRC58</name>
    <dbReference type="NCBI Taxonomy" id="1408268"/>
    <lineage>
        <taxon>Bacteria</taxon>
        <taxon>Bacillati</taxon>
        <taxon>Actinomycetota</taxon>
        <taxon>Actinomycetes</taxon>
        <taxon>Mycobacteriales</taxon>
        <taxon>Corynebacteriaceae</taxon>
        <taxon>Corynebacterium</taxon>
    </lineage>
</organism>
<evidence type="ECO:0000313" key="2">
    <source>
        <dbReference type="EMBL" id="AKN76177.1"/>
    </source>
</evidence>
<proteinExistence type="predicted"/>
<reference evidence="2 3" key="1">
    <citation type="journal article" date="2014" name="Int. J. Syst. Evol. Microbiol.">
        <title>Draft Genome Sequence of Corynebacterium ulcerans FRC58, Isolated from the Bronchitic Aspiration of a Patient in France.</title>
        <authorList>
            <person name="Silva Ado S."/>
            <person name="Barauna R.A."/>
            <person name="de Sa P.C."/>
            <person name="das Gracas D.A."/>
            <person name="Carneiro A.R."/>
            <person name="Thouvenin M."/>
            <person name="Azevedo V."/>
            <person name="Badell E."/>
            <person name="Guiso N."/>
            <person name="da Silva A.L."/>
            <person name="Ramos R.T."/>
        </authorList>
    </citation>
    <scope>NUCLEOTIDE SEQUENCE [LARGE SCALE GENOMIC DNA]</scope>
    <source>
        <strain evidence="2 3">FRC58</strain>
    </source>
</reference>
<feature type="coiled-coil region" evidence="1">
    <location>
        <begin position="192"/>
        <end position="240"/>
    </location>
</feature>
<evidence type="ECO:0000256" key="1">
    <source>
        <dbReference type="SAM" id="Coils"/>
    </source>
</evidence>
<gene>
    <name evidence="2" type="ORF">CulFRC58_0323</name>
</gene>
<evidence type="ECO:0008006" key="4">
    <source>
        <dbReference type="Google" id="ProtNLM"/>
    </source>
</evidence>
<keyword evidence="3" id="KW-1185">Reference proteome</keyword>
<keyword evidence="1" id="KW-0175">Coiled coil</keyword>
<name>A0ABM5TYF8_CORUL</name>
<protein>
    <recommendedName>
        <fullName evidence="4">Immunity-specific protein</fullName>
    </recommendedName>
</protein>
<evidence type="ECO:0000313" key="3">
    <source>
        <dbReference type="Proteomes" id="UP000036185"/>
    </source>
</evidence>
<accession>A0ABM5TYF8</accession>